<protein>
    <submittedName>
        <fullName evidence="1">Uncharacterized protein</fullName>
    </submittedName>
</protein>
<proteinExistence type="predicted"/>
<organism evidence="1 2">
    <name type="scientific">Ranitomeya imitator</name>
    <name type="common">mimic poison frog</name>
    <dbReference type="NCBI Taxonomy" id="111125"/>
    <lineage>
        <taxon>Eukaryota</taxon>
        <taxon>Metazoa</taxon>
        <taxon>Chordata</taxon>
        <taxon>Craniata</taxon>
        <taxon>Vertebrata</taxon>
        <taxon>Euteleostomi</taxon>
        <taxon>Amphibia</taxon>
        <taxon>Batrachia</taxon>
        <taxon>Anura</taxon>
        <taxon>Neobatrachia</taxon>
        <taxon>Hyloidea</taxon>
        <taxon>Dendrobatidae</taxon>
        <taxon>Dendrobatinae</taxon>
        <taxon>Ranitomeya</taxon>
    </lineage>
</organism>
<reference evidence="1" key="1">
    <citation type="submission" date="2023-07" db="EMBL/GenBank/DDBJ databases">
        <authorList>
            <person name="Stuckert A."/>
        </authorList>
    </citation>
    <scope>NUCLEOTIDE SEQUENCE</scope>
</reference>
<keyword evidence="2" id="KW-1185">Reference proteome</keyword>
<gene>
    <name evidence="1" type="ORF">RIMI_LOCUS14483640</name>
</gene>
<dbReference type="Proteomes" id="UP001176940">
    <property type="component" value="Unassembled WGS sequence"/>
</dbReference>
<accession>A0ABN9M229</accession>
<name>A0ABN9M229_9NEOB</name>
<evidence type="ECO:0000313" key="1">
    <source>
        <dbReference type="EMBL" id="CAJ0953909.1"/>
    </source>
</evidence>
<evidence type="ECO:0000313" key="2">
    <source>
        <dbReference type="Proteomes" id="UP001176940"/>
    </source>
</evidence>
<sequence>MGYIFVTHCNTAICSIKVMETPDIAVKPSPSLDERESPYLSKTCSITEELLLEDMLKAEGN</sequence>
<comment type="caution">
    <text evidence="1">The sequence shown here is derived from an EMBL/GenBank/DDBJ whole genome shotgun (WGS) entry which is preliminary data.</text>
</comment>
<dbReference type="EMBL" id="CAUEEQ010037433">
    <property type="protein sequence ID" value="CAJ0953909.1"/>
    <property type="molecule type" value="Genomic_DNA"/>
</dbReference>